<feature type="transmembrane region" description="Helical" evidence="17">
    <location>
        <begin position="287"/>
        <end position="313"/>
    </location>
</feature>
<comment type="subcellular location">
    <subcellularLocation>
        <location evidence="1">Membrane</location>
        <topology evidence="1">Multi-pass membrane protein</topology>
    </subcellularLocation>
</comment>
<keyword evidence="4 17" id="KW-0812">Transmembrane</keyword>
<keyword evidence="8 17" id="KW-0472">Membrane</keyword>
<evidence type="ECO:0000256" key="6">
    <source>
        <dbReference type="ARBA" id="ARBA00022984"/>
    </source>
</evidence>
<dbReference type="InterPro" id="IPR001182">
    <property type="entry name" value="FtsW/RodA"/>
</dbReference>
<name>A0A235BVJ1_UNCW3</name>
<keyword evidence="6" id="KW-0573">Peptidoglycan synthesis</keyword>
<feature type="compositionally biased region" description="Basic residues" evidence="16">
    <location>
        <begin position="396"/>
        <end position="412"/>
    </location>
</feature>
<dbReference type="AlphaFoldDB" id="A0A235BVJ1"/>
<evidence type="ECO:0000256" key="4">
    <source>
        <dbReference type="ARBA" id="ARBA00022692"/>
    </source>
</evidence>
<evidence type="ECO:0000256" key="14">
    <source>
        <dbReference type="ARBA" id="ARBA00044770"/>
    </source>
</evidence>
<comment type="catalytic activity">
    <reaction evidence="15">
        <text>[GlcNAc-(1-&gt;4)-Mur2Ac(oyl-L-Ala-gamma-D-Glu-L-Lys-D-Ala-D-Ala)](n)-di-trans,octa-cis-undecaprenyl diphosphate + beta-D-GlcNAc-(1-&gt;4)-Mur2Ac(oyl-L-Ala-gamma-D-Glu-L-Lys-D-Ala-D-Ala)-di-trans,octa-cis-undecaprenyl diphosphate = [GlcNAc-(1-&gt;4)-Mur2Ac(oyl-L-Ala-gamma-D-Glu-L-Lys-D-Ala-D-Ala)](n+1)-di-trans,octa-cis-undecaprenyl diphosphate + di-trans,octa-cis-undecaprenyl diphosphate + H(+)</text>
        <dbReference type="Rhea" id="RHEA:23708"/>
        <dbReference type="Rhea" id="RHEA-COMP:9602"/>
        <dbReference type="Rhea" id="RHEA-COMP:9603"/>
        <dbReference type="ChEBI" id="CHEBI:15378"/>
        <dbReference type="ChEBI" id="CHEBI:58405"/>
        <dbReference type="ChEBI" id="CHEBI:60033"/>
        <dbReference type="ChEBI" id="CHEBI:78435"/>
        <dbReference type="EC" id="2.4.99.28"/>
    </reaction>
</comment>
<evidence type="ECO:0000256" key="12">
    <source>
        <dbReference type="ARBA" id="ARBA00041185"/>
    </source>
</evidence>
<comment type="similarity">
    <text evidence="11">Belongs to the SEDS family. FtsW subfamily.</text>
</comment>
<feature type="transmembrane region" description="Helical" evidence="17">
    <location>
        <begin position="177"/>
        <end position="209"/>
    </location>
</feature>
<feature type="region of interest" description="Disordered" evidence="16">
    <location>
        <begin position="392"/>
        <end position="412"/>
    </location>
</feature>
<evidence type="ECO:0000313" key="19">
    <source>
        <dbReference type="Proteomes" id="UP000215559"/>
    </source>
</evidence>
<dbReference type="GO" id="GO:0008955">
    <property type="term" value="F:peptidoglycan glycosyltransferase activity"/>
    <property type="evidence" value="ECO:0007669"/>
    <property type="project" value="UniProtKB-EC"/>
</dbReference>
<feature type="transmembrane region" description="Helical" evidence="17">
    <location>
        <begin position="362"/>
        <end position="381"/>
    </location>
</feature>
<accession>A0A235BVJ1</accession>
<feature type="transmembrane region" description="Helical" evidence="17">
    <location>
        <begin position="48"/>
        <end position="69"/>
    </location>
</feature>
<keyword evidence="3" id="KW-0808">Transferase</keyword>
<organism evidence="18 19">
    <name type="scientific">candidate division WOR-3 bacterium JGI_Cruoil_03_51_56</name>
    <dbReference type="NCBI Taxonomy" id="1973747"/>
    <lineage>
        <taxon>Bacteria</taxon>
        <taxon>Bacteria division WOR-3</taxon>
    </lineage>
</organism>
<sequence>MADLVSLRAGRRQPKRLALFCRRKGKASEYRVSSSNTFRMRPNHPVDAWLLFVVVTLAMIGLIVVYAATYHLGINYLKWQFIRAGVGLLALFVGMKLRYPALAGWLGRSLVGLVLLLLILTVVWGRAVGDARRWVGFLQPAEIAKFVLPMWLAAYFAELKGRLDKEWNFRNSVIKPGAVVLMFLFLTGAQPAIGTTAIMAVSSLFLFFIVGVKFRYLVPIGIVAMIGLVLLVQFVPYANKRWHDFSQGKCYHQKQSLISIGSGGPFGKGLGEGKQKFYFLPKLHTDFAIAAIGEEFGFAGSLAIFLLYGVFLVRGMQIGRKVNTYFGQYLTSGIVITIFMYAFVHIGVALGLLPTTGQPLPFVSYGGSALVTNLFAAGVILKISTFNRRPDENRNGRGRYRRPYISRTRAGR</sequence>
<dbReference type="GO" id="GO:0005886">
    <property type="term" value="C:plasma membrane"/>
    <property type="evidence" value="ECO:0007669"/>
    <property type="project" value="TreeGrafter"/>
</dbReference>
<feature type="transmembrane region" description="Helical" evidence="17">
    <location>
        <begin position="216"/>
        <end position="235"/>
    </location>
</feature>
<reference evidence="18 19" key="1">
    <citation type="submission" date="2017-07" db="EMBL/GenBank/DDBJ databases">
        <title>Recovery of genomes from metagenomes via a dereplication, aggregation, and scoring strategy.</title>
        <authorList>
            <person name="Sieber C.M."/>
            <person name="Probst A.J."/>
            <person name="Sharrar A."/>
            <person name="Thomas B.C."/>
            <person name="Hess M."/>
            <person name="Tringe S.G."/>
            <person name="Banfield J.F."/>
        </authorList>
    </citation>
    <scope>NUCLEOTIDE SEQUENCE [LARGE SCALE GENOMIC DNA]</scope>
    <source>
        <strain evidence="18">JGI_Cruoil_03_51_56</strain>
    </source>
</reference>
<feature type="transmembrane region" description="Helical" evidence="17">
    <location>
        <begin position="81"/>
        <end position="99"/>
    </location>
</feature>
<evidence type="ECO:0000256" key="7">
    <source>
        <dbReference type="ARBA" id="ARBA00022989"/>
    </source>
</evidence>
<evidence type="ECO:0000256" key="15">
    <source>
        <dbReference type="ARBA" id="ARBA00049902"/>
    </source>
</evidence>
<dbReference type="EC" id="2.4.99.28" evidence="14"/>
<evidence type="ECO:0000256" key="5">
    <source>
        <dbReference type="ARBA" id="ARBA00022960"/>
    </source>
</evidence>
<dbReference type="GO" id="GO:0032153">
    <property type="term" value="C:cell division site"/>
    <property type="evidence" value="ECO:0007669"/>
    <property type="project" value="TreeGrafter"/>
</dbReference>
<dbReference type="Proteomes" id="UP000215559">
    <property type="component" value="Unassembled WGS sequence"/>
</dbReference>
<protein>
    <recommendedName>
        <fullName evidence="12">Probable peptidoglycan glycosyltransferase FtsW</fullName>
        <ecNumber evidence="14">2.4.99.28</ecNumber>
    </recommendedName>
    <alternativeName>
        <fullName evidence="13">Cell division protein FtsW</fullName>
    </alternativeName>
    <alternativeName>
        <fullName evidence="10">Cell wall polymerase</fullName>
    </alternativeName>
    <alternativeName>
        <fullName evidence="9">Peptidoglycan polymerase</fullName>
    </alternativeName>
</protein>
<evidence type="ECO:0000256" key="3">
    <source>
        <dbReference type="ARBA" id="ARBA00022679"/>
    </source>
</evidence>
<evidence type="ECO:0000256" key="13">
    <source>
        <dbReference type="ARBA" id="ARBA00041418"/>
    </source>
</evidence>
<dbReference type="GO" id="GO:0008360">
    <property type="term" value="P:regulation of cell shape"/>
    <property type="evidence" value="ECO:0007669"/>
    <property type="project" value="UniProtKB-KW"/>
</dbReference>
<feature type="transmembrane region" description="Helical" evidence="17">
    <location>
        <begin position="325"/>
        <end position="350"/>
    </location>
</feature>
<dbReference type="EMBL" id="NOZP01000052">
    <property type="protein sequence ID" value="OYD16423.1"/>
    <property type="molecule type" value="Genomic_DNA"/>
</dbReference>
<dbReference type="GO" id="GO:0009252">
    <property type="term" value="P:peptidoglycan biosynthetic process"/>
    <property type="evidence" value="ECO:0007669"/>
    <property type="project" value="UniProtKB-KW"/>
</dbReference>
<dbReference type="PANTHER" id="PTHR30474">
    <property type="entry name" value="CELL CYCLE PROTEIN"/>
    <property type="match status" value="1"/>
</dbReference>
<keyword evidence="2" id="KW-0328">Glycosyltransferase</keyword>
<keyword evidence="5" id="KW-0133">Cell shape</keyword>
<evidence type="ECO:0000256" key="8">
    <source>
        <dbReference type="ARBA" id="ARBA00023136"/>
    </source>
</evidence>
<dbReference type="PANTHER" id="PTHR30474:SF2">
    <property type="entry name" value="PEPTIDOGLYCAN GLYCOSYLTRANSFERASE FTSW-RELATED"/>
    <property type="match status" value="1"/>
</dbReference>
<evidence type="ECO:0000256" key="1">
    <source>
        <dbReference type="ARBA" id="ARBA00004141"/>
    </source>
</evidence>
<evidence type="ECO:0000256" key="10">
    <source>
        <dbReference type="ARBA" id="ARBA00033270"/>
    </source>
</evidence>
<gene>
    <name evidence="18" type="ORF">CH330_02875</name>
</gene>
<evidence type="ECO:0000256" key="2">
    <source>
        <dbReference type="ARBA" id="ARBA00022676"/>
    </source>
</evidence>
<comment type="caution">
    <text evidence="18">The sequence shown here is derived from an EMBL/GenBank/DDBJ whole genome shotgun (WGS) entry which is preliminary data.</text>
</comment>
<evidence type="ECO:0000256" key="16">
    <source>
        <dbReference type="SAM" id="MobiDB-lite"/>
    </source>
</evidence>
<proteinExistence type="inferred from homology"/>
<dbReference type="Pfam" id="PF01098">
    <property type="entry name" value="FTSW_RODA_SPOVE"/>
    <property type="match status" value="1"/>
</dbReference>
<dbReference type="GO" id="GO:0051301">
    <property type="term" value="P:cell division"/>
    <property type="evidence" value="ECO:0007669"/>
    <property type="project" value="InterPro"/>
</dbReference>
<feature type="transmembrane region" description="Helical" evidence="17">
    <location>
        <begin position="105"/>
        <end position="125"/>
    </location>
</feature>
<evidence type="ECO:0000256" key="11">
    <source>
        <dbReference type="ARBA" id="ARBA00038053"/>
    </source>
</evidence>
<keyword evidence="7 17" id="KW-1133">Transmembrane helix</keyword>
<dbReference type="GO" id="GO:0015648">
    <property type="term" value="F:lipid-linked peptidoglycan transporter activity"/>
    <property type="evidence" value="ECO:0007669"/>
    <property type="project" value="TreeGrafter"/>
</dbReference>
<evidence type="ECO:0000313" key="18">
    <source>
        <dbReference type="EMBL" id="OYD16423.1"/>
    </source>
</evidence>
<evidence type="ECO:0000256" key="9">
    <source>
        <dbReference type="ARBA" id="ARBA00032370"/>
    </source>
</evidence>
<evidence type="ECO:0000256" key="17">
    <source>
        <dbReference type="SAM" id="Phobius"/>
    </source>
</evidence>